<name>A0A7R9ESA4_9NEOP</name>
<dbReference type="AlphaFoldDB" id="A0A7R9ESA4"/>
<sequence>MSGALANYATKADSREEHLFLASIPSLFSKKKMMFKETLVGSVPSFSWRESGKPFKKIYSQCTRPRSNLNLHVFGSLVCRESTALNHAAAEAGAIQHSPITSGCLSRVFLKFPVTPSPHTFPQNVRRPKIKSCTGRMKSELWHYVCQICPGVASRVRVYVLVRGIEEVLSEVSQPDYSTTSQKLSVAKSVAKKGIIEYVCWGDTAMPKVPGFITM</sequence>
<gene>
    <name evidence="1" type="ORF">TBIB3V08_LOCUS2035</name>
</gene>
<dbReference type="EMBL" id="OD564694">
    <property type="protein sequence ID" value="CAD7439473.1"/>
    <property type="molecule type" value="Genomic_DNA"/>
</dbReference>
<organism evidence="1">
    <name type="scientific">Timema bartmani</name>
    <dbReference type="NCBI Taxonomy" id="61472"/>
    <lineage>
        <taxon>Eukaryota</taxon>
        <taxon>Metazoa</taxon>
        <taxon>Ecdysozoa</taxon>
        <taxon>Arthropoda</taxon>
        <taxon>Hexapoda</taxon>
        <taxon>Insecta</taxon>
        <taxon>Pterygota</taxon>
        <taxon>Neoptera</taxon>
        <taxon>Polyneoptera</taxon>
        <taxon>Phasmatodea</taxon>
        <taxon>Timematodea</taxon>
        <taxon>Timematoidea</taxon>
        <taxon>Timematidae</taxon>
        <taxon>Timema</taxon>
    </lineage>
</organism>
<evidence type="ECO:0000313" key="1">
    <source>
        <dbReference type="EMBL" id="CAD7439473.1"/>
    </source>
</evidence>
<protein>
    <submittedName>
        <fullName evidence="1">Uncharacterized protein</fullName>
    </submittedName>
</protein>
<reference evidence="1" key="1">
    <citation type="submission" date="2020-11" db="EMBL/GenBank/DDBJ databases">
        <authorList>
            <person name="Tran Van P."/>
        </authorList>
    </citation>
    <scope>NUCLEOTIDE SEQUENCE</scope>
</reference>
<proteinExistence type="predicted"/>
<accession>A0A7R9ESA4</accession>